<gene>
    <name evidence="5" type="ORF">CK203_099591</name>
</gene>
<dbReference type="InterPro" id="IPR041118">
    <property type="entry name" value="Rx_N"/>
</dbReference>
<proteinExistence type="predicted"/>
<evidence type="ECO:0000256" key="2">
    <source>
        <dbReference type="ARBA" id="ARBA00022741"/>
    </source>
</evidence>
<feature type="domain" description="Disease resistance N-terminal" evidence="4">
    <location>
        <begin position="15"/>
        <end position="77"/>
    </location>
</feature>
<accession>A0A438CHM6</accession>
<organism evidence="5 6">
    <name type="scientific">Vitis vinifera</name>
    <name type="common">Grape</name>
    <dbReference type="NCBI Taxonomy" id="29760"/>
    <lineage>
        <taxon>Eukaryota</taxon>
        <taxon>Viridiplantae</taxon>
        <taxon>Streptophyta</taxon>
        <taxon>Embryophyta</taxon>
        <taxon>Tracheophyta</taxon>
        <taxon>Spermatophyta</taxon>
        <taxon>Magnoliopsida</taxon>
        <taxon>eudicotyledons</taxon>
        <taxon>Gunneridae</taxon>
        <taxon>Pentapetalae</taxon>
        <taxon>rosids</taxon>
        <taxon>Vitales</taxon>
        <taxon>Vitaceae</taxon>
        <taxon>Viteae</taxon>
        <taxon>Vitis</taxon>
    </lineage>
</organism>
<reference evidence="5 6" key="1">
    <citation type="journal article" date="2018" name="PLoS Genet.">
        <title>Population sequencing reveals clonal diversity and ancestral inbreeding in the grapevine cultivar Chardonnay.</title>
        <authorList>
            <person name="Roach M.J."/>
            <person name="Johnson D.L."/>
            <person name="Bohlmann J."/>
            <person name="van Vuuren H.J."/>
            <person name="Jones S.J."/>
            <person name="Pretorius I.S."/>
            <person name="Schmidt S.A."/>
            <person name="Borneman A.R."/>
        </authorList>
    </citation>
    <scope>NUCLEOTIDE SEQUENCE [LARGE SCALE GENOMIC DNA]</scope>
    <source>
        <strain evidence="6">cv. Chardonnay</strain>
        <tissue evidence="5">Leaf</tissue>
    </source>
</reference>
<dbReference type="GO" id="GO:0006952">
    <property type="term" value="P:defense response"/>
    <property type="evidence" value="ECO:0007669"/>
    <property type="project" value="UniProtKB-KW"/>
</dbReference>
<dbReference type="Proteomes" id="UP000288805">
    <property type="component" value="Unassembled WGS sequence"/>
</dbReference>
<dbReference type="AlphaFoldDB" id="A0A438CHM6"/>
<evidence type="ECO:0000256" key="1">
    <source>
        <dbReference type="ARBA" id="ARBA00022737"/>
    </source>
</evidence>
<comment type="caution">
    <text evidence="5">The sequence shown here is derived from an EMBL/GenBank/DDBJ whole genome shotgun (WGS) entry which is preliminary data.</text>
</comment>
<dbReference type="Gene3D" id="1.20.5.4130">
    <property type="match status" value="1"/>
</dbReference>
<keyword evidence="2" id="KW-0547">Nucleotide-binding</keyword>
<evidence type="ECO:0000313" key="6">
    <source>
        <dbReference type="Proteomes" id="UP000288805"/>
    </source>
</evidence>
<evidence type="ECO:0000313" key="5">
    <source>
        <dbReference type="EMBL" id="RVW22696.1"/>
    </source>
</evidence>
<sequence>MEVVGEALLFVSFEVLFNKLASSDLLKFARQEHVQAELKKWEKKLFNIREVLNDAEEKQITEQSVKAWLGDLRDLAYGGHLGRVLLRSFAKKGDGGT</sequence>
<evidence type="ECO:0000256" key="3">
    <source>
        <dbReference type="ARBA" id="ARBA00022821"/>
    </source>
</evidence>
<dbReference type="GO" id="GO:0000166">
    <property type="term" value="F:nucleotide binding"/>
    <property type="evidence" value="ECO:0007669"/>
    <property type="project" value="UniProtKB-KW"/>
</dbReference>
<name>A0A438CHM6_VITVI</name>
<dbReference type="EMBL" id="QGNW01002222">
    <property type="protein sequence ID" value="RVW22696.1"/>
    <property type="molecule type" value="Genomic_DNA"/>
</dbReference>
<keyword evidence="1" id="KW-0677">Repeat</keyword>
<keyword evidence="3" id="KW-0611">Plant defense</keyword>
<protein>
    <recommendedName>
        <fullName evidence="4">Disease resistance N-terminal domain-containing protein</fullName>
    </recommendedName>
</protein>
<dbReference type="Pfam" id="PF18052">
    <property type="entry name" value="Rx_N"/>
    <property type="match status" value="1"/>
</dbReference>
<evidence type="ECO:0000259" key="4">
    <source>
        <dbReference type="Pfam" id="PF18052"/>
    </source>
</evidence>